<dbReference type="Proteomes" id="UP001294570">
    <property type="component" value="Unassembled WGS sequence"/>
</dbReference>
<organism evidence="2 3">
    <name type="scientific">Denitrificimonas halotolerans</name>
    <dbReference type="NCBI Taxonomy" id="3098930"/>
    <lineage>
        <taxon>Bacteria</taxon>
        <taxon>Pseudomonadati</taxon>
        <taxon>Pseudomonadota</taxon>
        <taxon>Gammaproteobacteria</taxon>
        <taxon>Pseudomonadales</taxon>
        <taxon>Pseudomonadaceae</taxon>
        <taxon>Denitrificimonas</taxon>
    </lineage>
</organism>
<evidence type="ECO:0000313" key="3">
    <source>
        <dbReference type="Proteomes" id="UP001294570"/>
    </source>
</evidence>
<reference evidence="2 3" key="1">
    <citation type="submission" date="2023-12" db="EMBL/GenBank/DDBJ databases">
        <title>Denitrificimonas halotolerans sp. nov.,a novel species isolated from landfill leachate.</title>
        <authorList>
            <person name="Wang S."/>
        </authorList>
    </citation>
    <scope>NUCLEOTIDE SEQUENCE [LARGE SCALE GENOMIC DNA]</scope>
    <source>
        <strain evidence="2 3">JX-1</strain>
    </source>
</reference>
<dbReference type="RefSeq" id="WP_321553674.1">
    <property type="nucleotide sequence ID" value="NZ_JAXIVU010000010.1"/>
</dbReference>
<evidence type="ECO:0000259" key="1">
    <source>
        <dbReference type="Pfam" id="PF01385"/>
    </source>
</evidence>
<dbReference type="Pfam" id="PF01385">
    <property type="entry name" value="OrfB_IS605"/>
    <property type="match status" value="1"/>
</dbReference>
<accession>A0ABU5GVB0</accession>
<protein>
    <submittedName>
        <fullName evidence="2">Transposase</fullName>
    </submittedName>
</protein>
<gene>
    <name evidence="2" type="ORF">TOI97_08405</name>
</gene>
<name>A0ABU5GVB0_9GAMM</name>
<sequence length="69" mass="7833">MLVEIIVQPLPKTNSNIGIDLGVTDFIVMSDETRVAHPKFLAKHENKLAREQKVLARRGRRLKLKQALS</sequence>
<dbReference type="EMBL" id="JAXIVU010000010">
    <property type="protein sequence ID" value="MDY7219583.1"/>
    <property type="molecule type" value="Genomic_DNA"/>
</dbReference>
<proteinExistence type="predicted"/>
<evidence type="ECO:0000313" key="2">
    <source>
        <dbReference type="EMBL" id="MDY7219583.1"/>
    </source>
</evidence>
<keyword evidence="3" id="KW-1185">Reference proteome</keyword>
<dbReference type="InterPro" id="IPR001959">
    <property type="entry name" value="Transposase"/>
</dbReference>
<comment type="caution">
    <text evidence="2">The sequence shown here is derived from an EMBL/GenBank/DDBJ whole genome shotgun (WGS) entry which is preliminary data.</text>
</comment>
<feature type="domain" description="Probable transposase IS891/IS1136/IS1341" evidence="1">
    <location>
        <begin position="7"/>
        <end position="61"/>
    </location>
</feature>